<dbReference type="Pfam" id="PF09335">
    <property type="entry name" value="VTT_dom"/>
    <property type="match status" value="1"/>
</dbReference>
<keyword evidence="5" id="KW-1185">Reference proteome</keyword>
<dbReference type="EMBL" id="JACGWZ010000001">
    <property type="protein sequence ID" value="MBA8823450.1"/>
    <property type="molecule type" value="Genomic_DNA"/>
</dbReference>
<keyword evidence="2" id="KW-1133">Transmembrane helix</keyword>
<dbReference type="AlphaFoldDB" id="A0A839DR56"/>
<evidence type="ECO:0000256" key="2">
    <source>
        <dbReference type="SAM" id="Phobius"/>
    </source>
</evidence>
<evidence type="ECO:0000313" key="4">
    <source>
        <dbReference type="EMBL" id="MBA8823450.1"/>
    </source>
</evidence>
<comment type="similarity">
    <text evidence="1">Belongs to the DedA family.</text>
</comment>
<dbReference type="GO" id="GO:0005886">
    <property type="term" value="C:plasma membrane"/>
    <property type="evidence" value="ECO:0007669"/>
    <property type="project" value="TreeGrafter"/>
</dbReference>
<dbReference type="InterPro" id="IPR032816">
    <property type="entry name" value="VTT_dom"/>
</dbReference>
<evidence type="ECO:0000313" key="5">
    <source>
        <dbReference type="Proteomes" id="UP000569329"/>
    </source>
</evidence>
<evidence type="ECO:0000259" key="3">
    <source>
        <dbReference type="Pfam" id="PF09335"/>
    </source>
</evidence>
<feature type="transmembrane region" description="Helical" evidence="2">
    <location>
        <begin position="174"/>
        <end position="194"/>
    </location>
</feature>
<proteinExistence type="inferred from homology"/>
<evidence type="ECO:0000256" key="1">
    <source>
        <dbReference type="ARBA" id="ARBA00010792"/>
    </source>
</evidence>
<reference evidence="4 5" key="1">
    <citation type="submission" date="2020-07" db="EMBL/GenBank/DDBJ databases">
        <title>Sequencing the genomes of 1000 actinobacteria strains.</title>
        <authorList>
            <person name="Klenk H.-P."/>
        </authorList>
    </citation>
    <scope>NUCLEOTIDE SEQUENCE [LARGE SCALE GENOMIC DNA]</scope>
    <source>
        <strain evidence="4 5">DSM 45975</strain>
    </source>
</reference>
<organism evidence="4 5">
    <name type="scientific">Halosaccharopolyspora lacisalsi</name>
    <dbReference type="NCBI Taxonomy" id="1000566"/>
    <lineage>
        <taxon>Bacteria</taxon>
        <taxon>Bacillati</taxon>
        <taxon>Actinomycetota</taxon>
        <taxon>Actinomycetes</taxon>
        <taxon>Pseudonocardiales</taxon>
        <taxon>Pseudonocardiaceae</taxon>
        <taxon>Halosaccharopolyspora</taxon>
    </lineage>
</organism>
<dbReference type="RefSeq" id="WP_182542756.1">
    <property type="nucleotide sequence ID" value="NZ_JACGWZ010000001.1"/>
</dbReference>
<feature type="transmembrane region" description="Helical" evidence="2">
    <location>
        <begin position="55"/>
        <end position="77"/>
    </location>
</feature>
<sequence length="210" mass="22677">MLDLLADLLHATVASPWVYLVLFAVSAIDGFFPVVPSETLVITAGVFAVSGRPELGAVIVVAAAGAFAGDHVSYLLGRKAGTPLIERIPPGSRKRRSFDWATTSLHERGGLVLVVCRYVPGFRTATTVTVGAVRYPLRRFSLFDAVGTCSWALYSSLVGYLGGRVFEQDPIKGLLLGLGIALTITVLVEATRWYRRRRRPDPDSSLESTA</sequence>
<accession>A0A839DR56</accession>
<protein>
    <submittedName>
        <fullName evidence="4">Membrane protein DedA with SNARE-associated domain</fullName>
    </submittedName>
</protein>
<gene>
    <name evidence="4" type="ORF">FHX42_000779</name>
</gene>
<dbReference type="InterPro" id="IPR051311">
    <property type="entry name" value="DedA_domain"/>
</dbReference>
<feature type="transmembrane region" description="Helical" evidence="2">
    <location>
        <begin position="142"/>
        <end position="162"/>
    </location>
</feature>
<keyword evidence="2" id="KW-0472">Membrane</keyword>
<comment type="caution">
    <text evidence="4">The sequence shown here is derived from an EMBL/GenBank/DDBJ whole genome shotgun (WGS) entry which is preliminary data.</text>
</comment>
<feature type="transmembrane region" description="Helical" evidence="2">
    <location>
        <begin position="17"/>
        <end position="35"/>
    </location>
</feature>
<feature type="domain" description="VTT" evidence="3">
    <location>
        <begin position="35"/>
        <end position="160"/>
    </location>
</feature>
<dbReference type="PANTHER" id="PTHR42709">
    <property type="entry name" value="ALKALINE PHOSPHATASE LIKE PROTEIN"/>
    <property type="match status" value="1"/>
</dbReference>
<dbReference type="PANTHER" id="PTHR42709:SF2">
    <property type="entry name" value="INNER MEMBRANE PROTEIN YOHD"/>
    <property type="match status" value="1"/>
</dbReference>
<name>A0A839DR56_9PSEU</name>
<keyword evidence="2" id="KW-0812">Transmembrane</keyword>
<dbReference type="Proteomes" id="UP000569329">
    <property type="component" value="Unassembled WGS sequence"/>
</dbReference>